<dbReference type="InterPro" id="IPR039425">
    <property type="entry name" value="RNA_pol_sigma-70-like"/>
</dbReference>
<dbReference type="SUPFAM" id="SSF88946">
    <property type="entry name" value="Sigma2 domain of RNA polymerase sigma factors"/>
    <property type="match status" value="1"/>
</dbReference>
<dbReference type="Gene3D" id="1.10.10.10">
    <property type="entry name" value="Winged helix-like DNA-binding domain superfamily/Winged helix DNA-binding domain"/>
    <property type="match status" value="1"/>
</dbReference>
<dbReference type="Pfam" id="PF08281">
    <property type="entry name" value="Sigma70_r4_2"/>
    <property type="match status" value="1"/>
</dbReference>
<evidence type="ECO:0000256" key="1">
    <source>
        <dbReference type="ARBA" id="ARBA00010641"/>
    </source>
</evidence>
<dbReference type="KEGG" id="cbae:COR50_15390"/>
<dbReference type="OrthoDB" id="665849at2"/>
<feature type="domain" description="RNA polymerase sigma factor 70 region 4 type 2" evidence="6">
    <location>
        <begin position="127"/>
        <end position="178"/>
    </location>
</feature>
<dbReference type="NCBIfam" id="TIGR02937">
    <property type="entry name" value="sigma70-ECF"/>
    <property type="match status" value="1"/>
</dbReference>
<reference evidence="7 8" key="1">
    <citation type="submission" date="2017-10" db="EMBL/GenBank/DDBJ databases">
        <title>Paenichitinophaga pekingensis gen. nov., sp. nov., isolated from activated sludge.</title>
        <authorList>
            <person name="Jin D."/>
            <person name="Kong X."/>
            <person name="Deng Y."/>
            <person name="Bai Z."/>
        </authorList>
    </citation>
    <scope>NUCLEOTIDE SEQUENCE [LARGE SCALE GENOMIC DNA]</scope>
    <source>
        <strain evidence="7 8">13</strain>
    </source>
</reference>
<keyword evidence="4" id="KW-0804">Transcription</keyword>
<accession>A0A291QX53</accession>
<organism evidence="7 8">
    <name type="scientific">Chitinophaga caeni</name>
    <dbReference type="NCBI Taxonomy" id="2029983"/>
    <lineage>
        <taxon>Bacteria</taxon>
        <taxon>Pseudomonadati</taxon>
        <taxon>Bacteroidota</taxon>
        <taxon>Chitinophagia</taxon>
        <taxon>Chitinophagales</taxon>
        <taxon>Chitinophagaceae</taxon>
        <taxon>Chitinophaga</taxon>
    </lineage>
</organism>
<dbReference type="RefSeq" id="WP_098194808.1">
    <property type="nucleotide sequence ID" value="NZ_CP023777.1"/>
</dbReference>
<evidence type="ECO:0000259" key="6">
    <source>
        <dbReference type="Pfam" id="PF08281"/>
    </source>
</evidence>
<feature type="domain" description="RNA polymerase sigma-70 region 2" evidence="5">
    <location>
        <begin position="33"/>
        <end position="95"/>
    </location>
</feature>
<dbReference type="InterPro" id="IPR014284">
    <property type="entry name" value="RNA_pol_sigma-70_dom"/>
</dbReference>
<sequence>MKVAAFITDQELLDSMKLDDEPAFARLFNRYWEPLCVAAAKRLGQVPDVQDIVQEIMKTVWEKRHALHTNEDGSLEGYLFTLLKYAIIDTISRDSKMEVRKNVFQQFVSLQESSVFEGLITKELDAAIQEEISGMPQNMKKVILLSRSYNYSIPEIAIQLSLSEQTVKNLLSQALKRLKTRVSHYYRHLPASHADTAFIIIGCSILGF</sequence>
<evidence type="ECO:0000313" key="7">
    <source>
        <dbReference type="EMBL" id="ATL48434.1"/>
    </source>
</evidence>
<comment type="similarity">
    <text evidence="1">Belongs to the sigma-70 factor family. ECF subfamily.</text>
</comment>
<evidence type="ECO:0000256" key="4">
    <source>
        <dbReference type="ARBA" id="ARBA00023163"/>
    </source>
</evidence>
<evidence type="ECO:0000313" key="8">
    <source>
        <dbReference type="Proteomes" id="UP000220133"/>
    </source>
</evidence>
<name>A0A291QX53_9BACT</name>
<evidence type="ECO:0008006" key="9">
    <source>
        <dbReference type="Google" id="ProtNLM"/>
    </source>
</evidence>
<dbReference type="Proteomes" id="UP000220133">
    <property type="component" value="Chromosome"/>
</dbReference>
<dbReference type="InterPro" id="IPR036388">
    <property type="entry name" value="WH-like_DNA-bd_sf"/>
</dbReference>
<dbReference type="PANTHER" id="PTHR43133">
    <property type="entry name" value="RNA POLYMERASE ECF-TYPE SIGMA FACTO"/>
    <property type="match status" value="1"/>
</dbReference>
<dbReference type="PANTHER" id="PTHR43133:SF46">
    <property type="entry name" value="RNA POLYMERASE SIGMA-70 FACTOR ECF SUBFAMILY"/>
    <property type="match status" value="1"/>
</dbReference>
<dbReference type="GO" id="GO:0016987">
    <property type="term" value="F:sigma factor activity"/>
    <property type="evidence" value="ECO:0007669"/>
    <property type="project" value="UniProtKB-KW"/>
</dbReference>
<dbReference type="InterPro" id="IPR013325">
    <property type="entry name" value="RNA_pol_sigma_r2"/>
</dbReference>
<dbReference type="SUPFAM" id="SSF88659">
    <property type="entry name" value="Sigma3 and sigma4 domains of RNA polymerase sigma factors"/>
    <property type="match status" value="1"/>
</dbReference>
<dbReference type="InterPro" id="IPR007627">
    <property type="entry name" value="RNA_pol_sigma70_r2"/>
</dbReference>
<dbReference type="EMBL" id="CP023777">
    <property type="protein sequence ID" value="ATL48434.1"/>
    <property type="molecule type" value="Genomic_DNA"/>
</dbReference>
<keyword evidence="8" id="KW-1185">Reference proteome</keyword>
<dbReference type="GO" id="GO:0006352">
    <property type="term" value="P:DNA-templated transcription initiation"/>
    <property type="evidence" value="ECO:0007669"/>
    <property type="project" value="InterPro"/>
</dbReference>
<keyword evidence="3" id="KW-0731">Sigma factor</keyword>
<proteinExistence type="inferred from homology"/>
<dbReference type="InterPro" id="IPR013324">
    <property type="entry name" value="RNA_pol_sigma_r3/r4-like"/>
</dbReference>
<protein>
    <recommendedName>
        <fullName evidence="9">RNA polymerase subunit sigma-24</fullName>
    </recommendedName>
</protein>
<dbReference type="AlphaFoldDB" id="A0A291QX53"/>
<keyword evidence="2" id="KW-0805">Transcription regulation</keyword>
<dbReference type="InterPro" id="IPR013249">
    <property type="entry name" value="RNA_pol_sigma70_r4_t2"/>
</dbReference>
<gene>
    <name evidence="7" type="ORF">COR50_15390</name>
</gene>
<dbReference type="Pfam" id="PF04542">
    <property type="entry name" value="Sigma70_r2"/>
    <property type="match status" value="1"/>
</dbReference>
<dbReference type="GO" id="GO:0003677">
    <property type="term" value="F:DNA binding"/>
    <property type="evidence" value="ECO:0007669"/>
    <property type="project" value="InterPro"/>
</dbReference>
<evidence type="ECO:0000256" key="3">
    <source>
        <dbReference type="ARBA" id="ARBA00023082"/>
    </source>
</evidence>
<evidence type="ECO:0000259" key="5">
    <source>
        <dbReference type="Pfam" id="PF04542"/>
    </source>
</evidence>
<dbReference type="Gene3D" id="1.10.1740.10">
    <property type="match status" value="1"/>
</dbReference>
<evidence type="ECO:0000256" key="2">
    <source>
        <dbReference type="ARBA" id="ARBA00023015"/>
    </source>
</evidence>